<dbReference type="GeneID" id="117645961"/>
<comment type="pathway">
    <text evidence="2 9">Protein modification; protein glycosylation.</text>
</comment>
<dbReference type="InParanoid" id="A0A6P8Z6Q2"/>
<comment type="subunit">
    <text evidence="9">Component of the oligosaccharyltransferase (OST) complex.</text>
</comment>
<evidence type="ECO:0000256" key="7">
    <source>
        <dbReference type="ARBA" id="ARBA00022989"/>
    </source>
</evidence>
<dbReference type="Pfam" id="PF03345">
    <property type="entry name" value="OST48_N"/>
    <property type="match status" value="1"/>
</dbReference>
<evidence type="ECO:0000256" key="1">
    <source>
        <dbReference type="ARBA" id="ARBA00004115"/>
    </source>
</evidence>
<dbReference type="Pfam" id="PF23358">
    <property type="entry name" value="OST48_MD"/>
    <property type="match status" value="1"/>
</dbReference>
<keyword evidence="7 9" id="KW-1133">Transmembrane helix</keyword>
<name>A0A6P8Z6Q2_THRPL</name>
<reference evidence="13" key="1">
    <citation type="submission" date="2025-08" db="UniProtKB">
        <authorList>
            <consortium name="RefSeq"/>
        </authorList>
    </citation>
    <scope>IDENTIFICATION</scope>
    <source>
        <tissue evidence="13">Total insect</tissue>
    </source>
</reference>
<comment type="subcellular location">
    <subcellularLocation>
        <location evidence="1 9">Endoplasmic reticulum membrane</location>
        <topology evidence="1 9">Single-pass type I membrane protein</topology>
    </subcellularLocation>
</comment>
<dbReference type="InterPro" id="IPR055457">
    <property type="entry name" value="OST48_N"/>
</dbReference>
<dbReference type="GO" id="GO:0008250">
    <property type="term" value="C:oligosaccharyltransferase complex"/>
    <property type="evidence" value="ECO:0007669"/>
    <property type="project" value="TreeGrafter"/>
</dbReference>
<dbReference type="OrthoDB" id="29105at2759"/>
<evidence type="ECO:0000256" key="3">
    <source>
        <dbReference type="ARBA" id="ARBA00008743"/>
    </source>
</evidence>
<comment type="similarity">
    <text evidence="3 9">Belongs to the DDOST 48 kDa subunit family.</text>
</comment>
<feature type="domain" description="OST48 middle" evidence="11">
    <location>
        <begin position="302"/>
        <end position="440"/>
    </location>
</feature>
<organism evidence="13">
    <name type="scientific">Thrips palmi</name>
    <name type="common">Melon thrips</name>
    <dbReference type="NCBI Taxonomy" id="161013"/>
    <lineage>
        <taxon>Eukaryota</taxon>
        <taxon>Metazoa</taxon>
        <taxon>Ecdysozoa</taxon>
        <taxon>Arthropoda</taxon>
        <taxon>Hexapoda</taxon>
        <taxon>Insecta</taxon>
        <taxon>Pterygota</taxon>
        <taxon>Neoptera</taxon>
        <taxon>Paraneoptera</taxon>
        <taxon>Thysanoptera</taxon>
        <taxon>Terebrantia</taxon>
        <taxon>Thripoidea</taxon>
        <taxon>Thripidae</taxon>
        <taxon>Thrips</taxon>
    </lineage>
</organism>
<protein>
    <recommendedName>
        <fullName evidence="4 9">Dolichyl-diphosphooligosaccharide--protein glycosyltransferase 48 kDa subunit</fullName>
        <shortName evidence="9">Oligosaccharyl transferase 48 kDa subunit</shortName>
    </recommendedName>
</protein>
<dbReference type="KEGG" id="tpal:117645961"/>
<evidence type="ECO:0000313" key="13">
    <source>
        <dbReference type="RefSeq" id="XP_034242427.1"/>
    </source>
</evidence>
<dbReference type="RefSeq" id="XP_034242427.1">
    <property type="nucleotide sequence ID" value="XM_034386536.1"/>
</dbReference>
<evidence type="ECO:0000256" key="4">
    <source>
        <dbReference type="ARBA" id="ARBA00013350"/>
    </source>
</evidence>
<dbReference type="GO" id="GO:0018279">
    <property type="term" value="P:protein N-linked glycosylation via asparagine"/>
    <property type="evidence" value="ECO:0007669"/>
    <property type="project" value="UniProtKB-UniRule"/>
</dbReference>
<dbReference type="UniPathway" id="UPA00378"/>
<dbReference type="PANTHER" id="PTHR10830:SF0">
    <property type="entry name" value="DOLICHYL-DIPHOSPHOOLIGOSACCHARIDE--PROTEIN GLYCOSYLTRANSFERASE 48 KDA SUBUNIT"/>
    <property type="match status" value="1"/>
</dbReference>
<evidence type="ECO:0000256" key="6">
    <source>
        <dbReference type="ARBA" id="ARBA00022824"/>
    </source>
</evidence>
<gene>
    <name evidence="13" type="primary">LOC117645961</name>
</gene>
<dbReference type="AlphaFoldDB" id="A0A6P8Z6Q2"/>
<evidence type="ECO:0000256" key="9">
    <source>
        <dbReference type="RuleBase" id="RU361142"/>
    </source>
</evidence>
<keyword evidence="5 9" id="KW-0812">Transmembrane</keyword>
<evidence type="ECO:0000256" key="5">
    <source>
        <dbReference type="ARBA" id="ARBA00022692"/>
    </source>
</evidence>
<dbReference type="InterPro" id="IPR055459">
    <property type="entry name" value="OST48_MD"/>
</dbReference>
<keyword evidence="12" id="KW-1185">Reference proteome</keyword>
<dbReference type="CTD" id="31849"/>
<evidence type="ECO:0000256" key="8">
    <source>
        <dbReference type="ARBA" id="ARBA00023136"/>
    </source>
</evidence>
<evidence type="ECO:0000313" key="12">
    <source>
        <dbReference type="Proteomes" id="UP000515158"/>
    </source>
</evidence>
<dbReference type="Proteomes" id="UP000515158">
    <property type="component" value="Unplaced"/>
</dbReference>
<evidence type="ECO:0000256" key="2">
    <source>
        <dbReference type="ARBA" id="ARBA00004922"/>
    </source>
</evidence>
<feature type="transmembrane region" description="Helical" evidence="9">
    <location>
        <begin position="417"/>
        <end position="440"/>
    </location>
</feature>
<sequence length="450" mass="49776">MMVQSTRNMTSSRKLVNVFVLSTLVTLFASVQAGGNTLVLLDNLAIKETHSVFFKSLQERGYVLTFKSADDASLSLTKYGEYLYEHLILFAPSVDEFGGSLSVDAITEFVDGGGNLLVAASPSTSDLIREIASECGFEVDDDGAAVIDHLNYDVKDAGKHTLIVANPANLIDAPVIVGPKTSSPLLYQGTGLVVDRENPLVLTLLSADSSAYSYNPDSAIDEYPHAVGKNTALIAALQARNNARVVFSGSLYFFSDEAFASPVQRALDNKKHQLSGNLQVATAISRWLLRESGVLRVKSVKHHKKGETSPPSSYTIMDTVVYSIGIDQYDGTKWVPFKANDVQLEFVRIDPFVRTTLKYQQSSGLYEVSFKIPDVYGVYQFKVEYNRIGYTRLFSTTQVSVRPLEHTQYERFILSAYPYYTSAFSMMLGVVLLSVVYLHYKDEPKKSKSE</sequence>
<evidence type="ECO:0000259" key="11">
    <source>
        <dbReference type="Pfam" id="PF23358"/>
    </source>
</evidence>
<keyword evidence="8 9" id="KW-0472">Membrane</keyword>
<keyword evidence="6 9" id="KW-0256">Endoplasmic reticulum</keyword>
<proteinExistence type="inferred from homology"/>
<dbReference type="FunCoup" id="A0A6P8Z6Q2">
    <property type="interactions" value="1784"/>
</dbReference>
<dbReference type="PANTHER" id="PTHR10830">
    <property type="entry name" value="DOLICHYL-DIPHOSPHOOLIGOSACCHARIDE--PROTEIN GLYCOSYLTRANSFERASE 48 KDA SUBUNIT"/>
    <property type="match status" value="1"/>
</dbReference>
<dbReference type="InterPro" id="IPR005013">
    <property type="entry name" value="DDOST_48_kDa_subunit"/>
</dbReference>
<accession>A0A6P8Z6Q2</accession>
<evidence type="ECO:0000259" key="10">
    <source>
        <dbReference type="Pfam" id="PF03345"/>
    </source>
</evidence>
<comment type="function">
    <text evidence="9">Subunit of the oligosaccharyl transferase (OST) complex that catalyzes the initial transfer of a defined glycan (Glc(3)Man(9)GlcNAc(2) in eukaryotes) from the lipid carrier dolichol-pyrophosphate to an asparagine residue within an Asn-X-Ser/Thr consensus motif in nascent polypeptide chains, the first step in protein N-glycosylation. N-glycosylation occurs cotranslationally and the complex associates with the Sec61 complex at the channel-forming translocon complex that mediates protein translocation across the endoplasmic reticulum (ER).</text>
</comment>
<feature type="domain" description="OST48 N-terminal" evidence="10">
    <location>
        <begin position="36"/>
        <end position="287"/>
    </location>
</feature>